<gene>
    <name evidence="14 15 16" type="primary">LOC105912998</name>
</gene>
<evidence type="ECO:0000256" key="4">
    <source>
        <dbReference type="ARBA" id="ARBA00022670"/>
    </source>
</evidence>
<dbReference type="InterPro" id="IPR001314">
    <property type="entry name" value="Peptidase_S1A"/>
</dbReference>
<feature type="chain" id="PRO_5044646660" description="trypsin" evidence="11">
    <location>
        <begin position="16"/>
        <end position="242"/>
    </location>
</feature>
<dbReference type="InterPro" id="IPR001254">
    <property type="entry name" value="Trypsin_dom"/>
</dbReference>
<dbReference type="InterPro" id="IPR043504">
    <property type="entry name" value="Peptidase_S1_PA_chymotrypsin"/>
</dbReference>
<evidence type="ECO:0000256" key="11">
    <source>
        <dbReference type="SAM" id="SignalP"/>
    </source>
</evidence>
<dbReference type="CDD" id="cd00190">
    <property type="entry name" value="Tryp_SPc"/>
    <property type="match status" value="1"/>
</dbReference>
<accession>A0A6P3WFT6</accession>
<dbReference type="PROSITE" id="PS50240">
    <property type="entry name" value="TRYPSIN_DOM"/>
    <property type="match status" value="1"/>
</dbReference>
<dbReference type="InterPro" id="IPR033116">
    <property type="entry name" value="TRYPSIN_SER"/>
</dbReference>
<evidence type="ECO:0000256" key="8">
    <source>
        <dbReference type="ARBA" id="ARBA00036320"/>
    </source>
</evidence>
<name>A0A6P3WFT6_CLUHA</name>
<proteinExistence type="inferred from homology"/>
<comment type="catalytic activity">
    <reaction evidence="8">
        <text>Preferential cleavage: Arg-|-Xaa, Lys-|-Xaa.</text>
        <dbReference type="EC" id="3.4.21.4"/>
    </reaction>
</comment>
<evidence type="ECO:0000256" key="5">
    <source>
        <dbReference type="ARBA" id="ARBA00022801"/>
    </source>
</evidence>
<dbReference type="Pfam" id="PF00089">
    <property type="entry name" value="Trypsin"/>
    <property type="match status" value="1"/>
</dbReference>
<dbReference type="SUPFAM" id="SSF50494">
    <property type="entry name" value="Trypsin-like serine proteases"/>
    <property type="match status" value="1"/>
</dbReference>
<dbReference type="PROSITE" id="PS00134">
    <property type="entry name" value="TRYPSIN_HIS"/>
    <property type="match status" value="1"/>
</dbReference>
<keyword evidence="4 10" id="KW-0645">Protease</keyword>
<evidence type="ECO:0000259" key="12">
    <source>
        <dbReference type="PROSITE" id="PS50240"/>
    </source>
</evidence>
<evidence type="ECO:0000313" key="13">
    <source>
        <dbReference type="Proteomes" id="UP000515152"/>
    </source>
</evidence>
<evidence type="ECO:0000313" key="15">
    <source>
        <dbReference type="RefSeq" id="XP_031432891.1"/>
    </source>
</evidence>
<dbReference type="SMART" id="SM00020">
    <property type="entry name" value="Tryp_SPc"/>
    <property type="match status" value="1"/>
</dbReference>
<evidence type="ECO:0000256" key="6">
    <source>
        <dbReference type="ARBA" id="ARBA00022825"/>
    </source>
</evidence>
<dbReference type="PROSITE" id="PS00135">
    <property type="entry name" value="TRYPSIN_SER"/>
    <property type="match status" value="1"/>
</dbReference>
<evidence type="ECO:0000256" key="9">
    <source>
        <dbReference type="ARBA" id="ARBA00038868"/>
    </source>
</evidence>
<keyword evidence="7" id="KW-1015">Disulfide bond</keyword>
<feature type="signal peptide" evidence="11">
    <location>
        <begin position="1"/>
        <end position="15"/>
    </location>
</feature>
<dbReference type="RefSeq" id="XP_031432892.1">
    <property type="nucleotide sequence ID" value="XM_031577032.2"/>
</dbReference>
<dbReference type="Gene3D" id="2.40.10.10">
    <property type="entry name" value="Trypsin-like serine proteases"/>
    <property type="match status" value="2"/>
</dbReference>
<dbReference type="RefSeq" id="XP_031432891.1">
    <property type="nucleotide sequence ID" value="XM_031577031.2"/>
</dbReference>
<dbReference type="InterPro" id="IPR018114">
    <property type="entry name" value="TRYPSIN_HIS"/>
</dbReference>
<reference evidence="14 15" key="1">
    <citation type="submission" date="2025-04" db="UniProtKB">
        <authorList>
            <consortium name="RefSeq"/>
        </authorList>
    </citation>
    <scope>IDENTIFICATION</scope>
</reference>
<dbReference type="EC" id="3.4.21.4" evidence="9"/>
<dbReference type="InterPro" id="IPR009003">
    <property type="entry name" value="Peptidase_S1_PA"/>
</dbReference>
<keyword evidence="6 10" id="KW-0720">Serine protease</keyword>
<dbReference type="GO" id="GO:0004252">
    <property type="term" value="F:serine-type endopeptidase activity"/>
    <property type="evidence" value="ECO:0007669"/>
    <property type="project" value="UniProtKB-EC"/>
</dbReference>
<keyword evidence="5 10" id="KW-0378">Hydrolase</keyword>
<dbReference type="Proteomes" id="UP000515152">
    <property type="component" value="Chromosome 11"/>
</dbReference>
<dbReference type="FunFam" id="2.40.10.10:FF:000077">
    <property type="entry name" value="Predicted protein"/>
    <property type="match status" value="1"/>
</dbReference>
<dbReference type="InterPro" id="IPR050127">
    <property type="entry name" value="Serine_Proteases_S1"/>
</dbReference>
<protein>
    <recommendedName>
        <fullName evidence="9">trypsin</fullName>
        <ecNumber evidence="9">3.4.21.4</ecNumber>
    </recommendedName>
</protein>
<keyword evidence="3" id="KW-0964">Secreted</keyword>
<evidence type="ECO:0000256" key="1">
    <source>
        <dbReference type="ARBA" id="ARBA00004239"/>
    </source>
</evidence>
<evidence type="ECO:0000313" key="16">
    <source>
        <dbReference type="RefSeq" id="XP_031432892.1"/>
    </source>
</evidence>
<dbReference type="GeneID" id="105912998"/>
<dbReference type="PRINTS" id="PR00722">
    <property type="entry name" value="CHYMOTRYPSIN"/>
</dbReference>
<evidence type="ECO:0000256" key="3">
    <source>
        <dbReference type="ARBA" id="ARBA00022525"/>
    </source>
</evidence>
<dbReference type="AlphaFoldDB" id="A0A6P3WFT6"/>
<evidence type="ECO:0000256" key="2">
    <source>
        <dbReference type="ARBA" id="ARBA00007664"/>
    </source>
</evidence>
<dbReference type="GO" id="GO:0006508">
    <property type="term" value="P:proteolysis"/>
    <property type="evidence" value="ECO:0007669"/>
    <property type="project" value="UniProtKB-KW"/>
</dbReference>
<keyword evidence="11" id="KW-0732">Signal</keyword>
<comment type="subcellular location">
    <subcellularLocation>
        <location evidence="1">Secreted</location>
        <location evidence="1">Extracellular space</location>
    </subcellularLocation>
</comment>
<dbReference type="KEGG" id="char:105912998"/>
<sequence>MKTLILLALLGAAWADVEVVGGHECRRHSVPYQASLNAGRHFCGGSLISSQWVVSAAHCYTRRIQVRLGEHSLSSNEGTEQLIDSAKIIKHPNYNRNNLDNDIMLIKLSRPATLNSYVKTVALPSKCPIPNEECMVSGWGATDGKSTIFPDRLQCLTQPIIDDPTCKRAYRCLMTKNMVCSGFMQGGADSCKGDSGGPLVCGGQLQGVVSWGPNECALRDKPGVYTRVCRYNRWIKGVMKSN</sequence>
<dbReference type="GO" id="GO:0005615">
    <property type="term" value="C:extracellular space"/>
    <property type="evidence" value="ECO:0007669"/>
    <property type="project" value="TreeGrafter"/>
</dbReference>
<dbReference type="PANTHER" id="PTHR24264:SF15">
    <property type="entry name" value="RIKEN CDNA 2210010C04 GENE"/>
    <property type="match status" value="1"/>
</dbReference>
<dbReference type="OrthoDB" id="10012881at2759"/>
<comment type="similarity">
    <text evidence="2">Belongs to the peptidase S1 family.</text>
</comment>
<evidence type="ECO:0000313" key="14">
    <source>
        <dbReference type="RefSeq" id="XP_012697465.2"/>
    </source>
</evidence>
<feature type="domain" description="Peptidase S1" evidence="12">
    <location>
        <begin position="19"/>
        <end position="240"/>
    </location>
</feature>
<keyword evidence="13" id="KW-1185">Reference proteome</keyword>
<evidence type="ECO:0000256" key="10">
    <source>
        <dbReference type="RuleBase" id="RU363034"/>
    </source>
</evidence>
<organism evidence="13 14">
    <name type="scientific">Clupea harengus</name>
    <name type="common">Atlantic herring</name>
    <dbReference type="NCBI Taxonomy" id="7950"/>
    <lineage>
        <taxon>Eukaryota</taxon>
        <taxon>Metazoa</taxon>
        <taxon>Chordata</taxon>
        <taxon>Craniata</taxon>
        <taxon>Vertebrata</taxon>
        <taxon>Euteleostomi</taxon>
        <taxon>Actinopterygii</taxon>
        <taxon>Neopterygii</taxon>
        <taxon>Teleostei</taxon>
        <taxon>Clupei</taxon>
        <taxon>Clupeiformes</taxon>
        <taxon>Clupeoidei</taxon>
        <taxon>Clupeidae</taxon>
        <taxon>Clupea</taxon>
    </lineage>
</organism>
<dbReference type="PANTHER" id="PTHR24264">
    <property type="entry name" value="TRYPSIN-RELATED"/>
    <property type="match status" value="1"/>
</dbReference>
<evidence type="ECO:0000256" key="7">
    <source>
        <dbReference type="ARBA" id="ARBA00023157"/>
    </source>
</evidence>
<dbReference type="RefSeq" id="XP_012697465.2">
    <property type="nucleotide sequence ID" value="XM_012842011.3"/>
</dbReference>